<accession>A0A7K1V335</accession>
<gene>
    <name evidence="2" type="ORF">GPX89_27785</name>
</gene>
<dbReference type="EMBL" id="WRPP01000005">
    <property type="protein sequence ID" value="MVU81036.1"/>
    <property type="molecule type" value="Genomic_DNA"/>
</dbReference>
<name>A0A7K1V335_9NOCA</name>
<feature type="region of interest" description="Disordered" evidence="1">
    <location>
        <begin position="94"/>
        <end position="116"/>
    </location>
</feature>
<organism evidence="2 3">
    <name type="scientific">Nocardia terrae</name>
    <dbReference type="NCBI Taxonomy" id="2675851"/>
    <lineage>
        <taxon>Bacteria</taxon>
        <taxon>Bacillati</taxon>
        <taxon>Actinomycetota</taxon>
        <taxon>Actinomycetes</taxon>
        <taxon>Mycobacteriales</taxon>
        <taxon>Nocardiaceae</taxon>
        <taxon>Nocardia</taxon>
    </lineage>
</organism>
<proteinExistence type="predicted"/>
<evidence type="ECO:0000313" key="3">
    <source>
        <dbReference type="Proteomes" id="UP000466794"/>
    </source>
</evidence>
<reference evidence="2 3" key="1">
    <citation type="submission" date="2019-12" db="EMBL/GenBank/DDBJ databases">
        <title>Nocardia sp. nov. ET3-3 isolated from soil.</title>
        <authorList>
            <person name="Kanchanasin P."/>
            <person name="Tanasupawat S."/>
            <person name="Yuki M."/>
            <person name="Kudo T."/>
        </authorList>
    </citation>
    <scope>NUCLEOTIDE SEQUENCE [LARGE SCALE GENOMIC DNA]</scope>
    <source>
        <strain evidence="2 3">ET3-3</strain>
    </source>
</reference>
<keyword evidence="3" id="KW-1185">Reference proteome</keyword>
<sequence length="116" mass="13126">MDTVASGLQTWGDAMEELEQELVSVADRLWKYTTLDEAQRIRLDALRTEQTQIERQLVDALVSIRRAEVVEELTDGQTVATRLHARISELEPAAAEQHPLQRFVPTWSGKPSSRPS</sequence>
<comment type="caution">
    <text evidence="2">The sequence shown here is derived from an EMBL/GenBank/DDBJ whole genome shotgun (WGS) entry which is preliminary data.</text>
</comment>
<protein>
    <submittedName>
        <fullName evidence="2">Uncharacterized protein</fullName>
    </submittedName>
</protein>
<evidence type="ECO:0000313" key="2">
    <source>
        <dbReference type="EMBL" id="MVU81036.1"/>
    </source>
</evidence>
<dbReference type="AlphaFoldDB" id="A0A7K1V335"/>
<evidence type="ECO:0000256" key="1">
    <source>
        <dbReference type="SAM" id="MobiDB-lite"/>
    </source>
</evidence>
<dbReference type="RefSeq" id="WP_157390558.1">
    <property type="nucleotide sequence ID" value="NZ_WRPP01000005.1"/>
</dbReference>
<dbReference type="Proteomes" id="UP000466794">
    <property type="component" value="Unassembled WGS sequence"/>
</dbReference>